<evidence type="ECO:0000313" key="4">
    <source>
        <dbReference type="Proteomes" id="UP000030752"/>
    </source>
</evidence>
<gene>
    <name evidence="3" type="ORF">HMPREF1541_03225</name>
</gene>
<dbReference type="VEuPathDB" id="FungiDB:HMPREF1541_03225"/>
<dbReference type="RefSeq" id="XP_008715799.1">
    <property type="nucleotide sequence ID" value="XM_008717577.1"/>
</dbReference>
<proteinExistence type="predicted"/>
<feature type="transmembrane region" description="Helical" evidence="2">
    <location>
        <begin position="36"/>
        <end position="58"/>
    </location>
</feature>
<evidence type="ECO:0000313" key="3">
    <source>
        <dbReference type="EMBL" id="ETN41290.1"/>
    </source>
</evidence>
<sequence>MNLCRFFALLYLTCFVTAGPLVALVGTIAGAVGGEAAAAGIAGSSIAAAVGVGASSIWYGGFVIVNGALYYGSTVAAAGAVAGAAAGGAAAGLAGQRVEDEKLSKSVMSSMSSESVASVASVASVSSVEHASKASEESKALSISKASVAASRKSNYGMKASLPALESQYATMSAGPKKSEASKIIAGLKTAVASISSLSAKASMVKASFEASKASEAAKSSSAPKPTQTSNASKPVNGPITRSQESPPKTTGPVANSPDPPSPGNLPPPPGQPVSILPPSNRPKEVPPGVPEYNFRMCQYDIIRMGQNKQNLTFDNPSGYDLRIGKIPPTCMVLATVMLGNPQLGPHPIPMGVDSLQWNNIQPDTMNALRNSFGLGPVKP</sequence>
<dbReference type="STRING" id="1220924.W2RY79"/>
<feature type="compositionally biased region" description="Low complexity" evidence="1">
    <location>
        <begin position="216"/>
        <end position="226"/>
    </location>
</feature>
<feature type="region of interest" description="Disordered" evidence="1">
    <location>
        <begin position="216"/>
        <end position="290"/>
    </location>
</feature>
<organism evidence="3 4">
    <name type="scientific">Cyphellophora europaea (strain CBS 101466)</name>
    <name type="common">Phialophora europaea</name>
    <dbReference type="NCBI Taxonomy" id="1220924"/>
    <lineage>
        <taxon>Eukaryota</taxon>
        <taxon>Fungi</taxon>
        <taxon>Dikarya</taxon>
        <taxon>Ascomycota</taxon>
        <taxon>Pezizomycotina</taxon>
        <taxon>Eurotiomycetes</taxon>
        <taxon>Chaetothyriomycetidae</taxon>
        <taxon>Chaetothyriales</taxon>
        <taxon>Cyphellophoraceae</taxon>
        <taxon>Cyphellophora</taxon>
    </lineage>
</organism>
<dbReference type="EMBL" id="KB822719">
    <property type="protein sequence ID" value="ETN41290.1"/>
    <property type="molecule type" value="Genomic_DNA"/>
</dbReference>
<dbReference type="AlphaFoldDB" id="W2RY79"/>
<reference evidence="3 4" key="1">
    <citation type="submission" date="2013-03" db="EMBL/GenBank/DDBJ databases">
        <title>The Genome Sequence of Phialophora europaea CBS 101466.</title>
        <authorList>
            <consortium name="The Broad Institute Genomics Platform"/>
            <person name="Cuomo C."/>
            <person name="de Hoog S."/>
            <person name="Gorbushina A."/>
            <person name="Walker B."/>
            <person name="Young S.K."/>
            <person name="Zeng Q."/>
            <person name="Gargeya S."/>
            <person name="Fitzgerald M."/>
            <person name="Haas B."/>
            <person name="Abouelleil A."/>
            <person name="Allen A.W."/>
            <person name="Alvarado L."/>
            <person name="Arachchi H.M."/>
            <person name="Berlin A.M."/>
            <person name="Chapman S.B."/>
            <person name="Gainer-Dewar J."/>
            <person name="Goldberg J."/>
            <person name="Griggs A."/>
            <person name="Gujja S."/>
            <person name="Hansen M."/>
            <person name="Howarth C."/>
            <person name="Imamovic A."/>
            <person name="Ireland A."/>
            <person name="Larimer J."/>
            <person name="McCowan C."/>
            <person name="Murphy C."/>
            <person name="Pearson M."/>
            <person name="Poon T.W."/>
            <person name="Priest M."/>
            <person name="Roberts A."/>
            <person name="Saif S."/>
            <person name="Shea T."/>
            <person name="Sisk P."/>
            <person name="Sykes S."/>
            <person name="Wortman J."/>
            <person name="Nusbaum C."/>
            <person name="Birren B."/>
        </authorList>
    </citation>
    <scope>NUCLEOTIDE SEQUENCE [LARGE SCALE GENOMIC DNA]</scope>
    <source>
        <strain evidence="3 4">CBS 101466</strain>
    </source>
</reference>
<dbReference type="OrthoDB" id="4161406at2759"/>
<keyword evidence="4" id="KW-1185">Reference proteome</keyword>
<protein>
    <submittedName>
        <fullName evidence="3">Uncharacterized protein</fullName>
    </submittedName>
</protein>
<dbReference type="GeneID" id="19970564"/>
<dbReference type="Proteomes" id="UP000030752">
    <property type="component" value="Unassembled WGS sequence"/>
</dbReference>
<dbReference type="InParanoid" id="W2RY79"/>
<name>W2RY79_CYPE1</name>
<keyword evidence="2" id="KW-0812">Transmembrane</keyword>
<evidence type="ECO:0000256" key="2">
    <source>
        <dbReference type="SAM" id="Phobius"/>
    </source>
</evidence>
<feature type="compositionally biased region" description="Pro residues" evidence="1">
    <location>
        <begin position="258"/>
        <end position="272"/>
    </location>
</feature>
<feature type="transmembrane region" description="Helical" evidence="2">
    <location>
        <begin position="6"/>
        <end position="29"/>
    </location>
</feature>
<feature type="compositionally biased region" description="Polar residues" evidence="1">
    <location>
        <begin position="227"/>
        <end position="249"/>
    </location>
</feature>
<accession>W2RY79</accession>
<dbReference type="HOGENOM" id="CLU_061598_0_0_1"/>
<keyword evidence="2" id="KW-1133">Transmembrane helix</keyword>
<keyword evidence="2" id="KW-0472">Membrane</keyword>
<dbReference type="eggNOG" id="ENOG502SSC7">
    <property type="taxonomic scope" value="Eukaryota"/>
</dbReference>
<evidence type="ECO:0000256" key="1">
    <source>
        <dbReference type="SAM" id="MobiDB-lite"/>
    </source>
</evidence>
<feature type="transmembrane region" description="Helical" evidence="2">
    <location>
        <begin position="70"/>
        <end position="95"/>
    </location>
</feature>